<evidence type="ECO:0000259" key="3">
    <source>
        <dbReference type="Pfam" id="PF24436"/>
    </source>
</evidence>
<dbReference type="Pfam" id="PF22966">
    <property type="entry name" value="INTS7_C_plants"/>
    <property type="match status" value="1"/>
</dbReference>
<feature type="domain" description="Integrator complex subunit 7 N-terminal" evidence="3">
    <location>
        <begin position="66"/>
        <end position="554"/>
    </location>
</feature>
<dbReference type="InterPro" id="IPR011989">
    <property type="entry name" value="ARM-like"/>
</dbReference>
<proteinExistence type="inferred from homology"/>
<reference evidence="4 5" key="1">
    <citation type="journal article" date="2018" name="Mol. Plant">
        <title>The genome of Artemisia annua provides insight into the evolution of Asteraceae family and artemisinin biosynthesis.</title>
        <authorList>
            <person name="Shen Q."/>
            <person name="Zhang L."/>
            <person name="Liao Z."/>
            <person name="Wang S."/>
            <person name="Yan T."/>
            <person name="Shi P."/>
            <person name="Liu M."/>
            <person name="Fu X."/>
            <person name="Pan Q."/>
            <person name="Wang Y."/>
            <person name="Lv Z."/>
            <person name="Lu X."/>
            <person name="Zhang F."/>
            <person name="Jiang W."/>
            <person name="Ma Y."/>
            <person name="Chen M."/>
            <person name="Hao X."/>
            <person name="Li L."/>
            <person name="Tang Y."/>
            <person name="Lv G."/>
            <person name="Zhou Y."/>
            <person name="Sun X."/>
            <person name="Brodelius P.E."/>
            <person name="Rose J.K.C."/>
            <person name="Tang K."/>
        </authorList>
    </citation>
    <scope>NUCLEOTIDE SEQUENCE [LARGE SCALE GENOMIC DNA]</scope>
    <source>
        <strain evidence="5">cv. Huhao1</strain>
        <tissue evidence="4">Leaf</tissue>
    </source>
</reference>
<dbReference type="Pfam" id="PF24436">
    <property type="entry name" value="INTS7_N"/>
    <property type="match status" value="1"/>
</dbReference>
<comment type="caution">
    <text evidence="4">The sequence shown here is derived from an EMBL/GenBank/DDBJ whole genome shotgun (WGS) entry which is preliminary data.</text>
</comment>
<dbReference type="EMBL" id="PKPP01004655">
    <property type="protein sequence ID" value="PWA63346.1"/>
    <property type="molecule type" value="Genomic_DNA"/>
</dbReference>
<gene>
    <name evidence="4" type="ORF">CTI12_AA353140</name>
</gene>
<name>A0A2U1MQ52_ARTAN</name>
<dbReference type="SUPFAM" id="SSF48371">
    <property type="entry name" value="ARM repeat"/>
    <property type="match status" value="1"/>
</dbReference>
<evidence type="ECO:0000313" key="5">
    <source>
        <dbReference type="Proteomes" id="UP000245207"/>
    </source>
</evidence>
<dbReference type="InterPro" id="IPR056516">
    <property type="entry name" value="INTS7_N"/>
</dbReference>
<evidence type="ECO:0000256" key="1">
    <source>
        <dbReference type="ARBA" id="ARBA00008565"/>
    </source>
</evidence>
<sequence length="1084" mass="122288">MERTAAASAMNWSIHLDKSLRSNNPRKHVEAIQEVGARLEWWSKEPELSMAESDMFGLVPGEDKLFANAILLRLADTFIFGDKQTKLCVVKAFLSVSKHRKNKSYNRKNEGILSRYKVENHLELLRRVKVCFNSGDEDVRAMALVLFGCWSDFASDNADIRYLILSSIVSSHALEVKASLFAAGCFCELSDDFARVLLEMLVNMVSSSDVAIAGRIAGVRAFAKLGSSSVICSKAYEEGIKLILALVEDDMVTTMLISLTIITSRSAFLIARQVDLLLTYLSQDKSFSLRATSLRCLHILLSRSRFRFFPPTELISAMFNMLNGELPPVMQNDALHILYEILISKIFSFSYSEMNAYFTKILTVVESILQSPFILNRLFAIRFLGDIAVKMAKRRDMTHDGDNNTPVSQTVSFLMTHITLLVNSVPTLNQPDTETEQEIRSILKTINLLITECPDIGELALHKLHSLISCLLNKDDPTLSHGRSKLLLRVSKVMDLCLRTQMKDGPVSSEVQNVARLLIENVRACSYFNCYVQTVYYLLLHPHTSWNELDRDLITSDHAYLIKNEILALENAKKSMAVKEYWSSYKTGKYAAFQGAWFTAAFIFGELVTMVQSDSSRHWLTSLTLFAYSEMKIQCFSLPKERSILLGRLDSNRSSVLPAVQDLGETDESSTLDGVCKILRSSKECLLTNDVTPSGRHYFQIQFLTLRADVMENVVDIFKLVEEHNVRSNDAASLVQLLTQISTRLMKLAREYDLVATSYISMDPTSRMIVSAHALSCSVLAFVAGFSLFFLNLDFENSNFHAMLVHDLVMRLWYVDRETSNELLLLLKTCFGQSKSFMGPPSKSQRVENTSEVRNIAQICCFAVKGVVGLKNVAKRMSADDDEIRSLIVDDGLTLQRDVARKWLCISLRTPMHFFHVRPSVSCQLFAMNRDSGNGKNISVLKGYHLHLDLCLQLNDILPESRVRLTKLYCILQCKMSYQHASQAGDIIMEPRDLVDDNMIELNDKIVKYVYKCDKDHSSDGQIVETIVCFRPNGKGQGFSACILDVSMFPLGSYEIKWRAGCLDIDGCYWSLNSLNSGPVFTVQ</sequence>
<dbReference type="OrthoDB" id="1921953at2759"/>
<dbReference type="InterPro" id="IPR016024">
    <property type="entry name" value="ARM-type_fold"/>
</dbReference>
<evidence type="ECO:0000313" key="4">
    <source>
        <dbReference type="EMBL" id="PWA63346.1"/>
    </source>
</evidence>
<dbReference type="InterPro" id="IPR055195">
    <property type="entry name" value="INTS7_C_plant"/>
</dbReference>
<keyword evidence="5" id="KW-1185">Reference proteome</keyword>
<organism evidence="4 5">
    <name type="scientific">Artemisia annua</name>
    <name type="common">Sweet wormwood</name>
    <dbReference type="NCBI Taxonomy" id="35608"/>
    <lineage>
        <taxon>Eukaryota</taxon>
        <taxon>Viridiplantae</taxon>
        <taxon>Streptophyta</taxon>
        <taxon>Embryophyta</taxon>
        <taxon>Tracheophyta</taxon>
        <taxon>Spermatophyta</taxon>
        <taxon>Magnoliopsida</taxon>
        <taxon>eudicotyledons</taxon>
        <taxon>Gunneridae</taxon>
        <taxon>Pentapetalae</taxon>
        <taxon>asterids</taxon>
        <taxon>campanulids</taxon>
        <taxon>Asterales</taxon>
        <taxon>Asteraceae</taxon>
        <taxon>Asteroideae</taxon>
        <taxon>Anthemideae</taxon>
        <taxon>Artemisiinae</taxon>
        <taxon>Artemisia</taxon>
    </lineage>
</organism>
<dbReference type="GO" id="GO:0034472">
    <property type="term" value="P:snRNA 3'-end processing"/>
    <property type="evidence" value="ECO:0007669"/>
    <property type="project" value="TreeGrafter"/>
</dbReference>
<dbReference type="Gene3D" id="1.25.10.10">
    <property type="entry name" value="Leucine-rich Repeat Variant"/>
    <property type="match status" value="1"/>
</dbReference>
<dbReference type="InterPro" id="IPR033060">
    <property type="entry name" value="INTS7"/>
</dbReference>
<dbReference type="AlphaFoldDB" id="A0A2U1MQ52"/>
<dbReference type="STRING" id="35608.A0A2U1MQ52"/>
<protein>
    <submittedName>
        <fullName evidence="4">ARM repeat superfamily protein</fullName>
    </submittedName>
</protein>
<dbReference type="PANTHER" id="PTHR13322">
    <property type="entry name" value="C1ORF73 PROTEIN"/>
    <property type="match status" value="1"/>
</dbReference>
<dbReference type="Proteomes" id="UP000245207">
    <property type="component" value="Unassembled WGS sequence"/>
</dbReference>
<feature type="domain" description="Integrator complex subunit 7-like C-terminal" evidence="2">
    <location>
        <begin position="922"/>
        <end position="1084"/>
    </location>
</feature>
<accession>A0A2U1MQ52</accession>
<evidence type="ECO:0000259" key="2">
    <source>
        <dbReference type="Pfam" id="PF22966"/>
    </source>
</evidence>
<dbReference type="PANTHER" id="PTHR13322:SF2">
    <property type="entry name" value="INTEGRATOR COMPLEX SUBUNIT 7"/>
    <property type="match status" value="1"/>
</dbReference>
<comment type="similarity">
    <text evidence="1">Belongs to the Integrator subunit 7 family.</text>
</comment>
<dbReference type="GO" id="GO:0032039">
    <property type="term" value="C:integrator complex"/>
    <property type="evidence" value="ECO:0007669"/>
    <property type="project" value="InterPro"/>
</dbReference>